<gene>
    <name evidence="3" type="ORF">HNR67_002157</name>
</gene>
<feature type="chain" id="PRO_5031565484" description="Secreted protein" evidence="2">
    <location>
        <begin position="29"/>
        <end position="304"/>
    </location>
</feature>
<name>A0A7W7CAC6_9PSEU</name>
<accession>A0A7W7CAC6</accession>
<evidence type="ECO:0008006" key="5">
    <source>
        <dbReference type="Google" id="ProtNLM"/>
    </source>
</evidence>
<feature type="signal peptide" evidence="2">
    <location>
        <begin position="1"/>
        <end position="28"/>
    </location>
</feature>
<evidence type="ECO:0000256" key="2">
    <source>
        <dbReference type="SAM" id="SignalP"/>
    </source>
</evidence>
<organism evidence="3 4">
    <name type="scientific">Crossiella cryophila</name>
    <dbReference type="NCBI Taxonomy" id="43355"/>
    <lineage>
        <taxon>Bacteria</taxon>
        <taxon>Bacillati</taxon>
        <taxon>Actinomycetota</taxon>
        <taxon>Actinomycetes</taxon>
        <taxon>Pseudonocardiales</taxon>
        <taxon>Pseudonocardiaceae</taxon>
        <taxon>Crossiella</taxon>
    </lineage>
</organism>
<sequence>MRVRKNLGAAVLAAALLVLTAVSGQAQATPTGAGNGGPVQVAPGTAQFPSDTAAKPEPTIAGPAAALALPRRHITRYGPVTIGPNRWQEPEAYCPDGMLATGGGEYNSNAGSVTLHKSLALDGGRGWKVQVTNLGATEVTLHVYAVCYSGLSNYQHSYAKRLVQPNTFGDVWAGCPNGVALVGGGGSADTYFSRVDANPGDDLRAWRFGILNKDGAARTVQSQAVCANGIQGQTLVKSGHYIMPPWDYYGEASITCPGDSWVVSGGGFAPRVTDSHPQGEGWRIYYHNEPPSRSGAQAFAICGR</sequence>
<proteinExistence type="predicted"/>
<evidence type="ECO:0000256" key="1">
    <source>
        <dbReference type="SAM" id="MobiDB-lite"/>
    </source>
</evidence>
<dbReference type="EMBL" id="JACHMH010000001">
    <property type="protein sequence ID" value="MBB4676039.1"/>
    <property type="molecule type" value="Genomic_DNA"/>
</dbReference>
<comment type="caution">
    <text evidence="3">The sequence shown here is derived from an EMBL/GenBank/DDBJ whole genome shotgun (WGS) entry which is preliminary data.</text>
</comment>
<feature type="region of interest" description="Disordered" evidence="1">
    <location>
        <begin position="30"/>
        <end position="55"/>
    </location>
</feature>
<evidence type="ECO:0000313" key="3">
    <source>
        <dbReference type="EMBL" id="MBB4676039.1"/>
    </source>
</evidence>
<dbReference type="AlphaFoldDB" id="A0A7W7CAC6"/>
<dbReference type="RefSeq" id="WP_185001913.1">
    <property type="nucleotide sequence ID" value="NZ_BAAAUI010000021.1"/>
</dbReference>
<protein>
    <recommendedName>
        <fullName evidence="5">Secreted protein</fullName>
    </recommendedName>
</protein>
<keyword evidence="4" id="KW-1185">Reference proteome</keyword>
<keyword evidence="2" id="KW-0732">Signal</keyword>
<reference evidence="3 4" key="1">
    <citation type="submission" date="2020-08" db="EMBL/GenBank/DDBJ databases">
        <title>Sequencing the genomes of 1000 actinobacteria strains.</title>
        <authorList>
            <person name="Klenk H.-P."/>
        </authorList>
    </citation>
    <scope>NUCLEOTIDE SEQUENCE [LARGE SCALE GENOMIC DNA]</scope>
    <source>
        <strain evidence="3 4">DSM 44230</strain>
    </source>
</reference>
<evidence type="ECO:0000313" key="4">
    <source>
        <dbReference type="Proteomes" id="UP000533598"/>
    </source>
</evidence>
<dbReference type="Proteomes" id="UP000533598">
    <property type="component" value="Unassembled WGS sequence"/>
</dbReference>